<dbReference type="Gene3D" id="3.10.129.10">
    <property type="entry name" value="Hotdog Thioesterase"/>
    <property type="match status" value="1"/>
</dbReference>
<protein>
    <submittedName>
        <fullName evidence="2">Biosynthesis cluster domain-containing protein</fullName>
    </submittedName>
</protein>
<dbReference type="NCBIfam" id="TIGR04098">
    <property type="entry name" value="LnmK_bifunc"/>
    <property type="match status" value="1"/>
</dbReference>
<evidence type="ECO:0000313" key="3">
    <source>
        <dbReference type="Proteomes" id="UP001225605"/>
    </source>
</evidence>
<proteinExistence type="predicted"/>
<evidence type="ECO:0000313" key="2">
    <source>
        <dbReference type="EMBL" id="MDQ2583615.1"/>
    </source>
</evidence>
<evidence type="ECO:0000259" key="1">
    <source>
        <dbReference type="Pfam" id="PF18238"/>
    </source>
</evidence>
<dbReference type="InterPro" id="IPR024091">
    <property type="entry name" value="LnmK-like_bifun_acyl/decarbox"/>
</dbReference>
<name>A0ABU0WUT9_9PSEU</name>
<organism evidence="2 3">
    <name type="scientific">Saccharothrix yanglingensis</name>
    <dbReference type="NCBI Taxonomy" id="659496"/>
    <lineage>
        <taxon>Bacteria</taxon>
        <taxon>Bacillati</taxon>
        <taxon>Actinomycetota</taxon>
        <taxon>Actinomycetes</taxon>
        <taxon>Pseudonocardiales</taxon>
        <taxon>Pseudonocardiaceae</taxon>
        <taxon>Saccharothrix</taxon>
    </lineage>
</organism>
<dbReference type="InterPro" id="IPR040718">
    <property type="entry name" value="LnmK_N_HDF"/>
</dbReference>
<comment type="caution">
    <text evidence="2">The sequence shown here is derived from an EMBL/GenBank/DDBJ whole genome shotgun (WGS) entry which is preliminary data.</text>
</comment>
<feature type="domain" description="LnmK N-terminal" evidence="1">
    <location>
        <begin position="10"/>
        <end position="182"/>
    </location>
</feature>
<sequence length="308" mass="32769">MSTGTTTTTTREFVLSPAMCGANSLFVGRLGDWTWNAVSDACGVDALTARNADGEPTYLAFQLFDVRGADPAGFTFGDRIDVRTAVFACGAESVATLHRVAPAGSAGAADPTLEPAEFFEDRRPDCLYALNFNRWVSRSAPGSNRGLVRASPPGFTTAHLPELPREHSPRLACAQARQHLTLRDAPTAGEPGFAGFTTDYRIDPTRDLNGVGLVYFAAYFSIVDGALLAAWRSAGRPDAAFLARRTRTRRLCYLSNVDADTVLSAEVSSSLTGSPGGLTDEVVDVVLRDRENGAVVAVACQELTWGAA</sequence>
<reference evidence="2 3" key="1">
    <citation type="submission" date="2017-06" db="EMBL/GenBank/DDBJ databases">
        <title>Cultured bacterium strain Saccharothrix yanglingensis Hhs.015.</title>
        <authorList>
            <person name="Xia Y."/>
        </authorList>
    </citation>
    <scope>NUCLEOTIDE SEQUENCE [LARGE SCALE GENOMIC DNA]</scope>
    <source>
        <strain evidence="2 3">Hhs.015</strain>
    </source>
</reference>
<dbReference type="Pfam" id="PF18238">
    <property type="entry name" value="LnmK_N_HDF"/>
    <property type="match status" value="1"/>
</dbReference>
<dbReference type="EMBL" id="NSDM01000002">
    <property type="protein sequence ID" value="MDQ2583615.1"/>
    <property type="molecule type" value="Genomic_DNA"/>
</dbReference>
<dbReference type="Proteomes" id="UP001225605">
    <property type="component" value="Unassembled WGS sequence"/>
</dbReference>
<dbReference type="RefSeq" id="WP_306744725.1">
    <property type="nucleotide sequence ID" value="NZ_NSDM01000002.1"/>
</dbReference>
<accession>A0ABU0WUT9</accession>
<gene>
    <name evidence="2" type="ORF">CKY47_06375</name>
</gene>
<keyword evidence="3" id="KW-1185">Reference proteome</keyword>